<feature type="transmembrane region" description="Helical" evidence="8">
    <location>
        <begin position="226"/>
        <end position="246"/>
    </location>
</feature>
<keyword evidence="11" id="KW-1185">Reference proteome</keyword>
<evidence type="ECO:0000256" key="5">
    <source>
        <dbReference type="ARBA" id="ARBA00022692"/>
    </source>
</evidence>
<dbReference type="RefSeq" id="WP_119524608.1">
    <property type="nucleotide sequence ID" value="NZ_NRHC01000020.1"/>
</dbReference>
<protein>
    <recommendedName>
        <fullName evidence="9">Phosphotransferase system EIIC domain-containing protein</fullName>
    </recommendedName>
</protein>
<comment type="subcellular location">
    <subcellularLocation>
        <location evidence="1">Cell membrane</location>
        <topology evidence="1">Multi-pass membrane protein</topology>
    </subcellularLocation>
</comment>
<name>A0A3A1Y6N1_9GAMM</name>
<dbReference type="OrthoDB" id="396983at2"/>
<evidence type="ECO:0000256" key="6">
    <source>
        <dbReference type="ARBA" id="ARBA00022989"/>
    </source>
</evidence>
<feature type="transmembrane region" description="Helical" evidence="8">
    <location>
        <begin position="252"/>
        <end position="274"/>
    </location>
</feature>
<proteinExistence type="predicted"/>
<keyword evidence="5 8" id="KW-0812">Transmembrane</keyword>
<comment type="caution">
    <text evidence="10">The sequence shown here is derived from an EMBL/GenBank/DDBJ whole genome shotgun (WGS) entry which is preliminary data.</text>
</comment>
<keyword evidence="3" id="KW-1003">Cell membrane</keyword>
<feature type="transmembrane region" description="Helical" evidence="8">
    <location>
        <begin position="286"/>
        <end position="308"/>
    </location>
</feature>
<feature type="transmembrane region" description="Helical" evidence="8">
    <location>
        <begin position="161"/>
        <end position="182"/>
    </location>
</feature>
<feature type="transmembrane region" description="Helical" evidence="8">
    <location>
        <begin position="88"/>
        <end position="107"/>
    </location>
</feature>
<sequence>MASNQNTVQQVAENKLTVKQFFLNVLNGMAIGIVAALISNAVLGGILSSLAAESTVARGLQFVATTVQFATAPLIGFLVGINFKFNPFQSACLALVAYIAAGNVQFVPAQTFTVLVDGVEQTKTIAAGFVVKGLGDILNVLVASSLAAGLTLLIKNKFGSLTLLLQPIVVGVGVGYVGYVLGPYVGSVTKYLGELIRYFTELQPYIMCPLLAITFCFAVSSPLSSVALALITEVSGLSSGAANIGVASAATFLIIASFKANRIGVPIAIFFGTIKMMLPKMVMRPYLFIPMFVLAAVNGLAVAAFGIVGDTSSAGFGYISLIGPLKAYAMMESEFKLLFIVLAYLVIPFVVGYVIHYVCTRVLKLYDNQYFKFES</sequence>
<keyword evidence="6 8" id="KW-1133">Transmembrane helix</keyword>
<dbReference type="Proteomes" id="UP000265691">
    <property type="component" value="Unassembled WGS sequence"/>
</dbReference>
<dbReference type="EMBL" id="NRHC01000020">
    <property type="protein sequence ID" value="RIY33923.1"/>
    <property type="molecule type" value="Genomic_DNA"/>
</dbReference>
<dbReference type="InterPro" id="IPR003352">
    <property type="entry name" value="PTS_EIIC"/>
</dbReference>
<keyword evidence="7 8" id="KW-0472">Membrane</keyword>
<evidence type="ECO:0000256" key="7">
    <source>
        <dbReference type="ARBA" id="ARBA00023136"/>
    </source>
</evidence>
<organism evidence="10 11">
    <name type="scientific">Psittacicella hinzii</name>
    <dbReference type="NCBI Taxonomy" id="2028575"/>
    <lineage>
        <taxon>Bacteria</taxon>
        <taxon>Pseudomonadati</taxon>
        <taxon>Pseudomonadota</taxon>
        <taxon>Gammaproteobacteria</taxon>
        <taxon>Pasteurellales</taxon>
        <taxon>Psittacicellaceae</taxon>
        <taxon>Psittacicella</taxon>
    </lineage>
</organism>
<evidence type="ECO:0000256" key="3">
    <source>
        <dbReference type="ARBA" id="ARBA00022475"/>
    </source>
</evidence>
<feature type="transmembrane region" description="Helical" evidence="8">
    <location>
        <begin position="21"/>
        <end position="47"/>
    </location>
</feature>
<evidence type="ECO:0000259" key="9">
    <source>
        <dbReference type="Pfam" id="PF13303"/>
    </source>
</evidence>
<dbReference type="GO" id="GO:0009401">
    <property type="term" value="P:phosphoenolpyruvate-dependent sugar phosphotransferase system"/>
    <property type="evidence" value="ECO:0007669"/>
    <property type="project" value="InterPro"/>
</dbReference>
<evidence type="ECO:0000256" key="4">
    <source>
        <dbReference type="ARBA" id="ARBA00022597"/>
    </source>
</evidence>
<feature type="domain" description="Phosphotransferase system EIIC" evidence="9">
    <location>
        <begin position="24"/>
        <end position="372"/>
    </location>
</feature>
<dbReference type="Pfam" id="PF13303">
    <property type="entry name" value="PTS_EIIC_2"/>
    <property type="match status" value="1"/>
</dbReference>
<feature type="transmembrane region" description="Helical" evidence="8">
    <location>
        <begin position="59"/>
        <end position="81"/>
    </location>
</feature>
<evidence type="ECO:0000313" key="11">
    <source>
        <dbReference type="Proteomes" id="UP000265691"/>
    </source>
</evidence>
<dbReference type="AlphaFoldDB" id="A0A3A1Y6N1"/>
<dbReference type="GO" id="GO:0008982">
    <property type="term" value="F:protein-N(PI)-phosphohistidine-sugar phosphotransferase activity"/>
    <property type="evidence" value="ECO:0007669"/>
    <property type="project" value="InterPro"/>
</dbReference>
<reference evidence="10 11" key="1">
    <citation type="submission" date="2017-08" db="EMBL/GenBank/DDBJ databases">
        <title>Reclassification of Bisgaard taxon 37 and 44.</title>
        <authorList>
            <person name="Christensen H."/>
        </authorList>
    </citation>
    <scope>NUCLEOTIDE SEQUENCE [LARGE SCALE GENOMIC DNA]</scope>
    <source>
        <strain evidence="10 11">B96_3</strain>
    </source>
</reference>
<keyword evidence="2" id="KW-0813">Transport</keyword>
<evidence type="ECO:0000313" key="10">
    <source>
        <dbReference type="EMBL" id="RIY33923.1"/>
    </source>
</evidence>
<accession>A0A3A1Y6N1</accession>
<feature type="transmembrane region" description="Helical" evidence="8">
    <location>
        <begin position="337"/>
        <end position="359"/>
    </location>
</feature>
<evidence type="ECO:0000256" key="1">
    <source>
        <dbReference type="ARBA" id="ARBA00004651"/>
    </source>
</evidence>
<keyword evidence="4" id="KW-0762">Sugar transport</keyword>
<dbReference type="GO" id="GO:0005886">
    <property type="term" value="C:plasma membrane"/>
    <property type="evidence" value="ECO:0007669"/>
    <property type="project" value="UniProtKB-SubCell"/>
</dbReference>
<feature type="transmembrane region" description="Helical" evidence="8">
    <location>
        <begin position="137"/>
        <end position="154"/>
    </location>
</feature>
<evidence type="ECO:0000256" key="8">
    <source>
        <dbReference type="SAM" id="Phobius"/>
    </source>
</evidence>
<feature type="transmembrane region" description="Helical" evidence="8">
    <location>
        <begin position="202"/>
        <end position="219"/>
    </location>
</feature>
<gene>
    <name evidence="10" type="ORF">CKF54_01970</name>
</gene>
<evidence type="ECO:0000256" key="2">
    <source>
        <dbReference type="ARBA" id="ARBA00022448"/>
    </source>
</evidence>